<reference evidence="11" key="1">
    <citation type="submission" date="2017-09" db="EMBL/GenBank/DDBJ databases">
        <title>Depth-based differentiation of microbial function through sediment-hosted aquifers and enrichment of novel symbionts in the deep terrestrial subsurface.</title>
        <authorList>
            <person name="Probst A.J."/>
            <person name="Ladd B."/>
            <person name="Jarett J.K."/>
            <person name="Geller-Mcgrath D.E."/>
            <person name="Sieber C.M.K."/>
            <person name="Emerson J.B."/>
            <person name="Anantharaman K."/>
            <person name="Thomas B.C."/>
            <person name="Malmstrom R."/>
            <person name="Stieglmeier M."/>
            <person name="Klingl A."/>
            <person name="Woyke T."/>
            <person name="Ryan C.M."/>
            <person name="Banfield J.F."/>
        </authorList>
    </citation>
    <scope>NUCLEOTIDE SEQUENCE [LARGE SCALE GENOMIC DNA]</scope>
</reference>
<comment type="similarity">
    <text evidence="1 8">Belongs to the universal ribosomal protein uS3 family.</text>
</comment>
<dbReference type="InterPro" id="IPR004044">
    <property type="entry name" value="KH_dom_type_2"/>
</dbReference>
<evidence type="ECO:0000256" key="1">
    <source>
        <dbReference type="ARBA" id="ARBA00010761"/>
    </source>
</evidence>
<keyword evidence="5 8" id="KW-0687">Ribonucleoprotein</keyword>
<dbReference type="InterPro" id="IPR009019">
    <property type="entry name" value="KH_sf_prok-type"/>
</dbReference>
<comment type="function">
    <text evidence="6 8">Binds the lower part of the 30S subunit head. Binds mRNA in the 70S ribosome, positioning it for translation.</text>
</comment>
<dbReference type="GO" id="GO:0006412">
    <property type="term" value="P:translation"/>
    <property type="evidence" value="ECO:0007669"/>
    <property type="project" value="UniProtKB-UniRule"/>
</dbReference>
<dbReference type="SMART" id="SM00322">
    <property type="entry name" value="KH"/>
    <property type="match status" value="1"/>
</dbReference>
<dbReference type="EMBL" id="PFIJ01000036">
    <property type="protein sequence ID" value="PIX28755.1"/>
    <property type="molecule type" value="Genomic_DNA"/>
</dbReference>
<evidence type="ECO:0000256" key="2">
    <source>
        <dbReference type="ARBA" id="ARBA00022730"/>
    </source>
</evidence>
<dbReference type="CDD" id="cd02412">
    <property type="entry name" value="KH-II_30S_S3"/>
    <property type="match status" value="1"/>
</dbReference>
<protein>
    <recommendedName>
        <fullName evidence="7 8">Small ribosomal subunit protein uS3</fullName>
    </recommendedName>
</protein>
<dbReference type="Pfam" id="PF00189">
    <property type="entry name" value="Ribosomal_S3_C"/>
    <property type="match status" value="1"/>
</dbReference>
<dbReference type="AlphaFoldDB" id="A0A2H9N4D7"/>
<dbReference type="FunFam" id="3.30.300.20:FF:000001">
    <property type="entry name" value="30S ribosomal protein S3"/>
    <property type="match status" value="1"/>
</dbReference>
<keyword evidence="3 8" id="KW-0694">RNA-binding</keyword>
<dbReference type="Proteomes" id="UP000236842">
    <property type="component" value="Unassembled WGS sequence"/>
</dbReference>
<dbReference type="Pfam" id="PF07650">
    <property type="entry name" value="KH_2"/>
    <property type="match status" value="1"/>
</dbReference>
<feature type="domain" description="KH type-2" evidence="9">
    <location>
        <begin position="38"/>
        <end position="117"/>
    </location>
</feature>
<comment type="subunit">
    <text evidence="8">Part of the 30S ribosomal subunit. Forms a tight complex with proteins S10 and S14.</text>
</comment>
<dbReference type="SUPFAM" id="SSF54814">
    <property type="entry name" value="Prokaryotic type KH domain (KH-domain type II)"/>
    <property type="match status" value="1"/>
</dbReference>
<organism evidence="10 11">
    <name type="scientific">Candidatus Brennerbacteria bacterium CG_4_8_14_3_um_filter_43_14</name>
    <dbReference type="NCBI Taxonomy" id="1974521"/>
    <lineage>
        <taxon>Bacteria</taxon>
        <taxon>Candidatus Brenneribacteriota</taxon>
    </lineage>
</organism>
<dbReference type="GO" id="GO:0003735">
    <property type="term" value="F:structural constituent of ribosome"/>
    <property type="evidence" value="ECO:0007669"/>
    <property type="project" value="InterPro"/>
</dbReference>
<dbReference type="InterPro" id="IPR001351">
    <property type="entry name" value="Ribosomal_uS3_C"/>
</dbReference>
<evidence type="ECO:0000259" key="9">
    <source>
        <dbReference type="PROSITE" id="PS50823"/>
    </source>
</evidence>
<dbReference type="GO" id="GO:0019843">
    <property type="term" value="F:rRNA binding"/>
    <property type="evidence" value="ECO:0007669"/>
    <property type="project" value="UniProtKB-UniRule"/>
</dbReference>
<evidence type="ECO:0000256" key="7">
    <source>
        <dbReference type="ARBA" id="ARBA00035257"/>
    </source>
</evidence>
<evidence type="ECO:0000256" key="8">
    <source>
        <dbReference type="HAMAP-Rule" id="MF_01309"/>
    </source>
</evidence>
<evidence type="ECO:0000256" key="5">
    <source>
        <dbReference type="ARBA" id="ARBA00023274"/>
    </source>
</evidence>
<accession>A0A2H9N4D7</accession>
<sequence length="224" mass="25411">MTHKTNPIAYRLGISTQWHSRYFSAKNLKTFLEEDMLIRSLIGKKHKRSGIEKVDIERSGNTVRVCIYTARPGFIIGRGGSGVDDMRNILTKAIHVFRTKKNYSQDFVLQFNVEEVRRPEISAGIVSENIALSLEKRMPFRRVIKQALGKMMSYKEVKGAKVSVAGRLNGTLIARTEWVSDGKIPLITLRSDIDYAENRAYCTYGVLGIKVWVYKGELIPGSPR</sequence>
<dbReference type="Gene3D" id="3.30.300.20">
    <property type="match status" value="1"/>
</dbReference>
<comment type="caution">
    <text evidence="10">The sequence shown here is derived from an EMBL/GenBank/DDBJ whole genome shotgun (WGS) entry which is preliminary data.</text>
</comment>
<evidence type="ECO:0000256" key="4">
    <source>
        <dbReference type="ARBA" id="ARBA00022980"/>
    </source>
</evidence>
<evidence type="ECO:0000256" key="6">
    <source>
        <dbReference type="ARBA" id="ARBA00024998"/>
    </source>
</evidence>
<dbReference type="InterPro" id="IPR015946">
    <property type="entry name" value="KH_dom-like_a/b"/>
</dbReference>
<dbReference type="GO" id="GO:0003729">
    <property type="term" value="F:mRNA binding"/>
    <property type="evidence" value="ECO:0007669"/>
    <property type="project" value="UniProtKB-UniRule"/>
</dbReference>
<dbReference type="HAMAP" id="MF_01309_B">
    <property type="entry name" value="Ribosomal_uS3_B"/>
    <property type="match status" value="1"/>
</dbReference>
<dbReference type="PROSITE" id="PS50823">
    <property type="entry name" value="KH_TYPE_2"/>
    <property type="match status" value="1"/>
</dbReference>
<dbReference type="InterPro" id="IPR004087">
    <property type="entry name" value="KH_dom"/>
</dbReference>
<dbReference type="Gene3D" id="3.30.1140.32">
    <property type="entry name" value="Ribosomal protein S3, C-terminal domain"/>
    <property type="match status" value="1"/>
</dbReference>
<dbReference type="InterPro" id="IPR036419">
    <property type="entry name" value="Ribosomal_S3_C_sf"/>
</dbReference>
<evidence type="ECO:0000313" key="11">
    <source>
        <dbReference type="Proteomes" id="UP000236842"/>
    </source>
</evidence>
<dbReference type="PANTHER" id="PTHR11760:SF19">
    <property type="entry name" value="SMALL RIBOSOMAL SUBUNIT PROTEIN US3C"/>
    <property type="match status" value="1"/>
</dbReference>
<dbReference type="InterPro" id="IPR057258">
    <property type="entry name" value="Ribosomal_uS3"/>
</dbReference>
<dbReference type="SUPFAM" id="SSF54821">
    <property type="entry name" value="Ribosomal protein S3 C-terminal domain"/>
    <property type="match status" value="1"/>
</dbReference>
<dbReference type="InterPro" id="IPR005704">
    <property type="entry name" value="Ribosomal_uS3_bac-typ"/>
</dbReference>
<dbReference type="GO" id="GO:0022627">
    <property type="term" value="C:cytosolic small ribosomal subunit"/>
    <property type="evidence" value="ECO:0007669"/>
    <property type="project" value="TreeGrafter"/>
</dbReference>
<dbReference type="PANTHER" id="PTHR11760">
    <property type="entry name" value="30S/40S RIBOSOMAL PROTEIN S3"/>
    <property type="match status" value="1"/>
</dbReference>
<evidence type="ECO:0000256" key="3">
    <source>
        <dbReference type="ARBA" id="ARBA00022884"/>
    </source>
</evidence>
<keyword evidence="4 8" id="KW-0689">Ribosomal protein</keyword>
<proteinExistence type="inferred from homology"/>
<name>A0A2H9N4D7_9BACT</name>
<gene>
    <name evidence="8" type="primary">rpsC</name>
    <name evidence="10" type="ORF">COZ64_02175</name>
</gene>
<keyword evidence="2 8" id="KW-0699">rRNA-binding</keyword>
<evidence type="ECO:0000313" key="10">
    <source>
        <dbReference type="EMBL" id="PIX28755.1"/>
    </source>
</evidence>
<dbReference type="NCBIfam" id="TIGR01009">
    <property type="entry name" value="rpsC_bact"/>
    <property type="match status" value="1"/>
</dbReference>